<gene>
    <name evidence="13" type="ORF">ZIOFF_029770</name>
</gene>
<dbReference type="GO" id="GO:2001289">
    <property type="term" value="P:lipid X metabolic process"/>
    <property type="evidence" value="ECO:0007669"/>
    <property type="project" value="UniProtKB-ARBA"/>
</dbReference>
<reference evidence="13 14" key="1">
    <citation type="submission" date="2020-08" db="EMBL/GenBank/DDBJ databases">
        <title>Plant Genome Project.</title>
        <authorList>
            <person name="Zhang R.-G."/>
        </authorList>
    </citation>
    <scope>NUCLEOTIDE SEQUENCE [LARGE SCALE GENOMIC DNA]</scope>
    <source>
        <tissue evidence="13">Rhizome</tissue>
    </source>
</reference>
<dbReference type="GO" id="GO:0016020">
    <property type="term" value="C:membrane"/>
    <property type="evidence" value="ECO:0007669"/>
    <property type="project" value="GOC"/>
</dbReference>
<dbReference type="AlphaFoldDB" id="A0A8J5LGA6"/>
<dbReference type="PANTHER" id="PTHR33694:SF1">
    <property type="entry name" value="UDP-3-O-ACYL-N-ACETYLGLUCOSAMINE DEACETYLASE 1, MITOCHONDRIAL-RELATED"/>
    <property type="match status" value="1"/>
</dbReference>
<proteinExistence type="inferred from homology"/>
<dbReference type="InterPro" id="IPR004463">
    <property type="entry name" value="UDP-acyl_GlcNac_deAcase"/>
</dbReference>
<comment type="caution">
    <text evidence="13">The sequence shown here is derived from an EMBL/GenBank/DDBJ whole genome shotgun (WGS) entry which is preliminary data.</text>
</comment>
<keyword evidence="5" id="KW-0444">Lipid biosynthesis</keyword>
<dbReference type="Pfam" id="PF03331">
    <property type="entry name" value="LpxC"/>
    <property type="match status" value="2"/>
</dbReference>
<evidence type="ECO:0000256" key="3">
    <source>
        <dbReference type="ARBA" id="ARBA00006170"/>
    </source>
</evidence>
<dbReference type="GO" id="GO:0009245">
    <property type="term" value="P:lipid A biosynthetic process"/>
    <property type="evidence" value="ECO:0007669"/>
    <property type="project" value="UniProtKB-KW"/>
</dbReference>
<protein>
    <recommendedName>
        <fullName evidence="4">UDP-3-O-acyl-N-acetylglucosamine deacetylase</fullName>
        <ecNumber evidence="4">3.5.1.108</ecNumber>
    </recommendedName>
</protein>
<dbReference type="GO" id="GO:0103117">
    <property type="term" value="F:UDP-3-O-acyl-N-acetylglucosamine deacetylase activity"/>
    <property type="evidence" value="ECO:0007669"/>
    <property type="project" value="UniProtKB-EC"/>
</dbReference>
<keyword evidence="7" id="KW-0479">Metal-binding</keyword>
<evidence type="ECO:0000256" key="2">
    <source>
        <dbReference type="ARBA" id="ARBA00005002"/>
    </source>
</evidence>
<organism evidence="13 14">
    <name type="scientific">Zingiber officinale</name>
    <name type="common">Ginger</name>
    <name type="synonym">Amomum zingiber</name>
    <dbReference type="NCBI Taxonomy" id="94328"/>
    <lineage>
        <taxon>Eukaryota</taxon>
        <taxon>Viridiplantae</taxon>
        <taxon>Streptophyta</taxon>
        <taxon>Embryophyta</taxon>
        <taxon>Tracheophyta</taxon>
        <taxon>Spermatophyta</taxon>
        <taxon>Magnoliopsida</taxon>
        <taxon>Liliopsida</taxon>
        <taxon>Zingiberales</taxon>
        <taxon>Zingiberaceae</taxon>
        <taxon>Zingiber</taxon>
    </lineage>
</organism>
<evidence type="ECO:0000256" key="10">
    <source>
        <dbReference type="ARBA" id="ARBA00023098"/>
    </source>
</evidence>
<dbReference type="GO" id="GO:0046872">
    <property type="term" value="F:metal ion binding"/>
    <property type="evidence" value="ECO:0007669"/>
    <property type="project" value="UniProtKB-KW"/>
</dbReference>
<evidence type="ECO:0000256" key="4">
    <source>
        <dbReference type="ARBA" id="ARBA00012745"/>
    </source>
</evidence>
<dbReference type="UniPathway" id="UPA00359">
    <property type="reaction ID" value="UER00478"/>
</dbReference>
<evidence type="ECO:0000256" key="5">
    <source>
        <dbReference type="ARBA" id="ARBA00022516"/>
    </source>
</evidence>
<dbReference type="PANTHER" id="PTHR33694">
    <property type="entry name" value="UDP-3-O-ACYL-N-ACETYLGLUCOSAMINE DEACETYLASE 1, MITOCHONDRIAL-RELATED"/>
    <property type="match status" value="1"/>
</dbReference>
<comment type="catalytic activity">
    <reaction evidence="11">
        <text>a UDP-3-O-[(3R)-3-hydroxyacyl]-N-acetyl-alpha-D-glucosamine + H2O = a UDP-3-O-[(3R)-3-hydroxyacyl]-alpha-D-glucosamine + acetate</text>
        <dbReference type="Rhea" id="RHEA:67816"/>
        <dbReference type="ChEBI" id="CHEBI:15377"/>
        <dbReference type="ChEBI" id="CHEBI:30089"/>
        <dbReference type="ChEBI" id="CHEBI:137740"/>
        <dbReference type="ChEBI" id="CHEBI:173225"/>
        <dbReference type="EC" id="3.5.1.108"/>
    </reaction>
</comment>
<evidence type="ECO:0000256" key="6">
    <source>
        <dbReference type="ARBA" id="ARBA00022556"/>
    </source>
</evidence>
<dbReference type="SUPFAM" id="SSF54211">
    <property type="entry name" value="Ribosomal protein S5 domain 2-like"/>
    <property type="match status" value="2"/>
</dbReference>
<keyword evidence="9" id="KW-0862">Zinc</keyword>
<evidence type="ECO:0000256" key="8">
    <source>
        <dbReference type="ARBA" id="ARBA00022801"/>
    </source>
</evidence>
<evidence type="ECO:0000256" key="1">
    <source>
        <dbReference type="ARBA" id="ARBA00001947"/>
    </source>
</evidence>
<dbReference type="Gene3D" id="3.30.230.20">
    <property type="entry name" value="lpxc deacetylase, domain 1"/>
    <property type="match status" value="1"/>
</dbReference>
<comment type="similarity">
    <text evidence="3">Belongs to the LpxC family.</text>
</comment>
<evidence type="ECO:0000313" key="14">
    <source>
        <dbReference type="Proteomes" id="UP000734854"/>
    </source>
</evidence>
<evidence type="ECO:0000256" key="7">
    <source>
        <dbReference type="ARBA" id="ARBA00022723"/>
    </source>
</evidence>
<comment type="cofactor">
    <cofactor evidence="1">
        <name>Zn(2+)</name>
        <dbReference type="ChEBI" id="CHEBI:29105"/>
    </cofactor>
</comment>
<evidence type="ECO:0000256" key="12">
    <source>
        <dbReference type="ARBA" id="ARBA00024987"/>
    </source>
</evidence>
<evidence type="ECO:0000256" key="11">
    <source>
        <dbReference type="ARBA" id="ARBA00024535"/>
    </source>
</evidence>
<dbReference type="Gene3D" id="3.30.1700.10">
    <property type="entry name" value="lpxc deacetylase, domain 2"/>
    <property type="match status" value="1"/>
</dbReference>
<keyword evidence="6" id="KW-0441">Lipid A biosynthesis</keyword>
<accession>A0A8J5LGA6</accession>
<dbReference type="InterPro" id="IPR011334">
    <property type="entry name" value="UDP-acyl_GlcNac_deAcase_C"/>
</dbReference>
<dbReference type="InterPro" id="IPR015870">
    <property type="entry name" value="UDP-acyl_N-AcGlcN_deAcase_N"/>
</dbReference>
<comment type="pathway">
    <text evidence="2">Glycolipid biosynthesis; lipid IV(A) biosynthesis; lipid IV(A) from (3R)-3-hydroxytetradecanoyl-[acyl-carrier-protein] and UDP-N-acetyl-alpha-D-glucosamine: step 2/6.</text>
</comment>
<keyword evidence="10" id="KW-0443">Lipid metabolism</keyword>
<keyword evidence="14" id="KW-1185">Reference proteome</keyword>
<name>A0A8J5LGA6_ZINOF</name>
<keyword evidence="8" id="KW-0378">Hydrolase</keyword>
<dbReference type="GO" id="GO:0005739">
    <property type="term" value="C:mitochondrion"/>
    <property type="evidence" value="ECO:0007669"/>
    <property type="project" value="UniProtKB-ARBA"/>
</dbReference>
<dbReference type="EC" id="3.5.1.108" evidence="4"/>
<dbReference type="InterPro" id="IPR020568">
    <property type="entry name" value="Ribosomal_Su5_D2-typ_SF"/>
</dbReference>
<comment type="function">
    <text evidence="12">Involved in the biosynthesis of lipid A, a phosphorylated glycolipid that in bacteria anchors the lipopolysaccharide to the outer membrane of the cell. Lipid A-like molecules in plants may serve as structural components of the outer membranes of mitochondria and/or chloroplasts, or may be involved in signal transduction or plant defense responses.</text>
</comment>
<sequence>MPSPLLSHSRRLLSSHSLALTSISRSISRNSTGRNQQTLASSVTRSGTALHSGNFTTVRLIPAAAGEGRYFVVRNLHSRKGTRIPASIDHVVNSALCTTLCRDGVRVRTVEHLLSALEACGVDNCRIEIDGGEEFSFTGLWLRTGQIRRKSNAKIVSGGIVELISTKSKFLKRIVIDWFTNKQVPLLDGSAKQWVEAIKEAGLYVANDHNGCSLEKLVPKLHEPLYLCHRNSFLIAFPSPNIHITYGIDFSKVLFAFISLVYFDFQLSLIPAIATQWFSSFVDESIYCEEIASARTFCIYEEVEGMRQAGLIKGGSVDNAIVCSLRWLLFSDFLFFKYHCYFSATAGWLNPPLRFSNEPCRHKVLDLVGDVSLFAQNGNQGLPIAHIIAYKAGHALHADFVRLLSRSSTAQVKD</sequence>
<evidence type="ECO:0000313" key="13">
    <source>
        <dbReference type="EMBL" id="KAG6511693.1"/>
    </source>
</evidence>
<dbReference type="EMBL" id="JACMSC010000008">
    <property type="protein sequence ID" value="KAG6511693.1"/>
    <property type="molecule type" value="Genomic_DNA"/>
</dbReference>
<evidence type="ECO:0000256" key="9">
    <source>
        <dbReference type="ARBA" id="ARBA00022833"/>
    </source>
</evidence>
<dbReference type="Proteomes" id="UP000734854">
    <property type="component" value="Unassembled WGS sequence"/>
</dbReference>